<comment type="catalytic activity">
    <reaction evidence="30">
        <text>2-(9Z-octadecenoyl)-glycerol + (9Z)-octadecenoyl-CoA = 1,2-di-(9Z-octadecenoyl)-sn-glycerol + CoA</text>
        <dbReference type="Rhea" id="RHEA:37911"/>
        <dbReference type="ChEBI" id="CHEBI:52333"/>
        <dbReference type="ChEBI" id="CHEBI:57287"/>
        <dbReference type="ChEBI" id="CHEBI:57387"/>
        <dbReference type="ChEBI" id="CHEBI:73990"/>
    </reaction>
    <physiologicalReaction direction="left-to-right" evidence="30">
        <dbReference type="Rhea" id="RHEA:37912"/>
    </physiologicalReaction>
</comment>
<evidence type="ECO:0000256" key="7">
    <source>
        <dbReference type="ARBA" id="ARBA00004556"/>
    </source>
</evidence>
<comment type="catalytic activity">
    <reaction evidence="31">
        <text>an acyl-CoA + a 1,2-diacyl-sn-glycerol = a triacyl-sn-glycerol + CoA</text>
        <dbReference type="Rhea" id="RHEA:10868"/>
        <dbReference type="ChEBI" id="CHEBI:17815"/>
        <dbReference type="ChEBI" id="CHEBI:57287"/>
        <dbReference type="ChEBI" id="CHEBI:58342"/>
        <dbReference type="ChEBI" id="CHEBI:64615"/>
        <dbReference type="EC" id="2.3.1.20"/>
    </reaction>
    <physiologicalReaction direction="left-to-right" evidence="31">
        <dbReference type="Rhea" id="RHEA:10869"/>
    </physiologicalReaction>
</comment>
<comment type="catalytic activity">
    <reaction evidence="33">
        <text>1,3-di-(9Z-octadecenoyl)-glycerol + (9Z)-octadecenoyl-CoA = 1,2,3-tri-(9Z-octadecenoyl)-glycerol + CoA</text>
        <dbReference type="Rhea" id="RHEA:38435"/>
        <dbReference type="ChEBI" id="CHEBI:53753"/>
        <dbReference type="ChEBI" id="CHEBI:57287"/>
        <dbReference type="ChEBI" id="CHEBI:57387"/>
        <dbReference type="ChEBI" id="CHEBI:75735"/>
    </reaction>
    <physiologicalReaction direction="left-to-right" evidence="33">
        <dbReference type="Rhea" id="RHEA:38436"/>
    </physiologicalReaction>
</comment>
<evidence type="ECO:0000256" key="11">
    <source>
        <dbReference type="ARBA" id="ARBA00012977"/>
    </source>
</evidence>
<evidence type="ECO:0000256" key="32">
    <source>
        <dbReference type="ARBA" id="ARBA00049168"/>
    </source>
</evidence>
<dbReference type="GO" id="GO:0004144">
    <property type="term" value="F:diacylglycerol O-acyltransferase activity"/>
    <property type="evidence" value="ECO:0007669"/>
    <property type="project" value="UniProtKB-EC"/>
</dbReference>
<dbReference type="GO" id="GO:0050252">
    <property type="term" value="F:retinol O-fatty-acyltransferase activity"/>
    <property type="evidence" value="ECO:0007669"/>
    <property type="project" value="UniProtKB-EC"/>
</dbReference>
<evidence type="ECO:0000313" key="35">
    <source>
        <dbReference type="EMBL" id="KAK7925412.1"/>
    </source>
</evidence>
<evidence type="ECO:0000256" key="30">
    <source>
        <dbReference type="ARBA" id="ARBA00048135"/>
    </source>
</evidence>
<dbReference type="EC" id="2.3.1.76" evidence="11"/>
<keyword evidence="15" id="KW-0551">Lipid droplet</keyword>
<dbReference type="InterPro" id="IPR007130">
    <property type="entry name" value="DAGAT"/>
</dbReference>
<protein>
    <recommendedName>
        <fullName evidence="25">Diacylglycerol O-acyltransferase 2</fullName>
        <ecNumber evidence="12">2.3.1.20</ecNumber>
        <ecNumber evidence="11">2.3.1.76</ecNumber>
    </recommendedName>
    <alternativeName>
        <fullName evidence="24">Acyl-CoA retinol O-fatty-acyltransferase</fullName>
    </alternativeName>
    <alternativeName>
        <fullName evidence="26">Diglyceride acyltransferase 2</fullName>
    </alternativeName>
</protein>
<keyword evidence="13" id="KW-0963">Cytoplasm</keyword>
<evidence type="ECO:0000256" key="31">
    <source>
        <dbReference type="ARBA" id="ARBA00048634"/>
    </source>
</evidence>
<keyword evidence="16" id="KW-0808">Transferase</keyword>
<evidence type="ECO:0000256" key="27">
    <source>
        <dbReference type="ARBA" id="ARBA00047367"/>
    </source>
</evidence>
<sequence>MNSVTLKNRKGFVKLALQKGSDLVPVYSFGENDAYKQVIFEEGHGGDHSKRGYRNSNNNNSWRASHRAKN</sequence>
<evidence type="ECO:0000256" key="29">
    <source>
        <dbReference type="ARBA" id="ARBA00048096"/>
    </source>
</evidence>
<keyword evidence="20" id="KW-1133">Transmembrane helix</keyword>
<comment type="catalytic activity">
    <reaction evidence="4">
        <text>all-trans-retinol + hexadecanoyl-CoA = all-trans-retinyl hexadecanoate + CoA</text>
        <dbReference type="Rhea" id="RHEA:38175"/>
        <dbReference type="ChEBI" id="CHEBI:17336"/>
        <dbReference type="ChEBI" id="CHEBI:17616"/>
        <dbReference type="ChEBI" id="CHEBI:57287"/>
        <dbReference type="ChEBI" id="CHEBI:57379"/>
    </reaction>
    <physiologicalReaction direction="left-to-right" evidence="4">
        <dbReference type="Rhea" id="RHEA:38176"/>
    </physiologicalReaction>
</comment>
<dbReference type="Pfam" id="PF03982">
    <property type="entry name" value="DAGAT"/>
    <property type="match status" value="1"/>
</dbReference>
<evidence type="ECO:0000256" key="19">
    <source>
        <dbReference type="ARBA" id="ARBA00022824"/>
    </source>
</evidence>
<dbReference type="GO" id="GO:0005811">
    <property type="term" value="C:lipid droplet"/>
    <property type="evidence" value="ECO:0007669"/>
    <property type="project" value="UniProtKB-SubCell"/>
</dbReference>
<dbReference type="GO" id="GO:0048471">
    <property type="term" value="C:perinuclear region of cytoplasm"/>
    <property type="evidence" value="ECO:0007669"/>
    <property type="project" value="UniProtKB-SubCell"/>
</dbReference>
<feature type="region of interest" description="Disordered" evidence="34">
    <location>
        <begin position="44"/>
        <end position="70"/>
    </location>
</feature>
<evidence type="ECO:0000256" key="16">
    <source>
        <dbReference type="ARBA" id="ARBA00022679"/>
    </source>
</evidence>
<evidence type="ECO:0000256" key="22">
    <source>
        <dbReference type="ARBA" id="ARBA00023136"/>
    </source>
</evidence>
<dbReference type="AlphaFoldDB" id="A0AAW0PGW7"/>
<evidence type="ECO:0000256" key="2">
    <source>
        <dbReference type="ARBA" id="ARBA00001313"/>
    </source>
</evidence>
<evidence type="ECO:0000256" key="20">
    <source>
        <dbReference type="ARBA" id="ARBA00022989"/>
    </source>
</evidence>
<dbReference type="GO" id="GO:0006071">
    <property type="term" value="P:glycerol metabolic process"/>
    <property type="evidence" value="ECO:0007669"/>
    <property type="project" value="UniProtKB-KW"/>
</dbReference>
<evidence type="ECO:0000256" key="17">
    <source>
        <dbReference type="ARBA" id="ARBA00022692"/>
    </source>
</evidence>
<evidence type="ECO:0000256" key="5">
    <source>
        <dbReference type="ARBA" id="ARBA00004477"/>
    </source>
</evidence>
<keyword evidence="18" id="KW-0319">Glycerol metabolism</keyword>
<evidence type="ECO:0000256" key="6">
    <source>
        <dbReference type="ARBA" id="ARBA00004502"/>
    </source>
</evidence>
<evidence type="ECO:0000256" key="10">
    <source>
        <dbReference type="ARBA" id="ARBA00005420"/>
    </source>
</evidence>
<comment type="catalytic activity">
    <reaction evidence="32">
        <text>1-(9Z-octadecenoyl)-glycerol + (9Z)-octadecenoyl-CoA = 1,2-di-(9Z-octadecenoyl)-glycerol + CoA</text>
        <dbReference type="Rhea" id="RHEA:37915"/>
        <dbReference type="ChEBI" id="CHEBI:52323"/>
        <dbReference type="ChEBI" id="CHEBI:57287"/>
        <dbReference type="ChEBI" id="CHEBI:57387"/>
        <dbReference type="ChEBI" id="CHEBI:75342"/>
    </reaction>
    <physiologicalReaction direction="left-to-right" evidence="32">
        <dbReference type="Rhea" id="RHEA:37916"/>
    </physiologicalReaction>
</comment>
<evidence type="ECO:0000256" key="4">
    <source>
        <dbReference type="ARBA" id="ARBA00001764"/>
    </source>
</evidence>
<comment type="pathway">
    <text evidence="9">Lipid metabolism.</text>
</comment>
<evidence type="ECO:0000256" key="8">
    <source>
        <dbReference type="ARBA" id="ARBA00004771"/>
    </source>
</evidence>
<dbReference type="Proteomes" id="UP001460270">
    <property type="component" value="Unassembled WGS sequence"/>
</dbReference>
<dbReference type="GO" id="GO:0019432">
    <property type="term" value="P:triglyceride biosynthetic process"/>
    <property type="evidence" value="ECO:0007669"/>
    <property type="project" value="TreeGrafter"/>
</dbReference>
<comment type="similarity">
    <text evidence="10">Belongs to the diacylglycerol acyltransferase family.</text>
</comment>
<dbReference type="PANTHER" id="PTHR12317:SF14">
    <property type="entry name" value="DIACYLGLYCEROL O-ACYLTRANSFERASE 2"/>
    <property type="match status" value="1"/>
</dbReference>
<accession>A0AAW0PGW7</accession>
<evidence type="ECO:0000256" key="34">
    <source>
        <dbReference type="SAM" id="MobiDB-lite"/>
    </source>
</evidence>
<evidence type="ECO:0000256" key="1">
    <source>
        <dbReference type="ARBA" id="ARBA00000633"/>
    </source>
</evidence>
<evidence type="ECO:0000256" key="14">
    <source>
        <dbReference type="ARBA" id="ARBA00022516"/>
    </source>
</evidence>
<keyword evidence="23" id="KW-0012">Acyltransferase</keyword>
<comment type="catalytic activity">
    <reaction evidence="29">
        <text>2,3-di-(9Z)-octadecenoyl-sn-glycerol + (9Z)-octadecenoyl-CoA = 1,2,3-tri-(9Z-octadecenoyl)-glycerol + CoA</text>
        <dbReference type="Rhea" id="RHEA:38439"/>
        <dbReference type="ChEBI" id="CHEBI:53753"/>
        <dbReference type="ChEBI" id="CHEBI:57287"/>
        <dbReference type="ChEBI" id="CHEBI:57387"/>
        <dbReference type="ChEBI" id="CHEBI:75824"/>
    </reaction>
    <physiologicalReaction direction="left-to-right" evidence="29">
        <dbReference type="Rhea" id="RHEA:38440"/>
    </physiologicalReaction>
</comment>
<reference evidence="36" key="1">
    <citation type="submission" date="2024-04" db="EMBL/GenBank/DDBJ databases">
        <title>Salinicola lusitanus LLJ914,a marine bacterium isolated from the Okinawa Trough.</title>
        <authorList>
            <person name="Li J."/>
        </authorList>
    </citation>
    <scope>NUCLEOTIDE SEQUENCE [LARGE SCALE GENOMIC DNA]</scope>
</reference>
<organism evidence="35 36">
    <name type="scientific">Mugilogobius chulae</name>
    <name type="common">yellowstripe goby</name>
    <dbReference type="NCBI Taxonomy" id="88201"/>
    <lineage>
        <taxon>Eukaryota</taxon>
        <taxon>Metazoa</taxon>
        <taxon>Chordata</taxon>
        <taxon>Craniata</taxon>
        <taxon>Vertebrata</taxon>
        <taxon>Euteleostomi</taxon>
        <taxon>Actinopterygii</taxon>
        <taxon>Neopterygii</taxon>
        <taxon>Teleostei</taxon>
        <taxon>Neoteleostei</taxon>
        <taxon>Acanthomorphata</taxon>
        <taxon>Gobiaria</taxon>
        <taxon>Gobiiformes</taxon>
        <taxon>Gobioidei</taxon>
        <taxon>Gobiidae</taxon>
        <taxon>Gobionellinae</taxon>
        <taxon>Mugilogobius</taxon>
    </lineage>
</organism>
<evidence type="ECO:0000256" key="23">
    <source>
        <dbReference type="ARBA" id="ARBA00023315"/>
    </source>
</evidence>
<dbReference type="EC" id="2.3.1.20" evidence="12"/>
<comment type="caution">
    <text evidence="35">The sequence shown here is derived from an EMBL/GenBank/DDBJ whole genome shotgun (WGS) entry which is preliminary data.</text>
</comment>
<evidence type="ECO:0000256" key="9">
    <source>
        <dbReference type="ARBA" id="ARBA00005189"/>
    </source>
</evidence>
<evidence type="ECO:0000256" key="3">
    <source>
        <dbReference type="ARBA" id="ARBA00001349"/>
    </source>
</evidence>
<dbReference type="GO" id="GO:0005789">
    <property type="term" value="C:endoplasmic reticulum membrane"/>
    <property type="evidence" value="ECO:0007669"/>
    <property type="project" value="UniProtKB-SubCell"/>
</dbReference>
<evidence type="ECO:0000256" key="28">
    <source>
        <dbReference type="ARBA" id="ARBA00047807"/>
    </source>
</evidence>
<evidence type="ECO:0000256" key="13">
    <source>
        <dbReference type="ARBA" id="ARBA00022490"/>
    </source>
</evidence>
<keyword evidence="21" id="KW-0443">Lipid metabolism</keyword>
<evidence type="ECO:0000256" key="21">
    <source>
        <dbReference type="ARBA" id="ARBA00023098"/>
    </source>
</evidence>
<keyword evidence="14" id="KW-0444">Lipid biosynthesis</keyword>
<evidence type="ECO:0000256" key="33">
    <source>
        <dbReference type="ARBA" id="ARBA00049549"/>
    </source>
</evidence>
<evidence type="ECO:0000313" key="36">
    <source>
        <dbReference type="Proteomes" id="UP001460270"/>
    </source>
</evidence>
<comment type="subcellular location">
    <subcellularLocation>
        <location evidence="7">Cytoplasm</location>
        <location evidence="7">Perinuclear region</location>
    </subcellularLocation>
    <subcellularLocation>
        <location evidence="5">Endoplasmic reticulum membrane</location>
        <topology evidence="5">Multi-pass membrane protein</topology>
    </subcellularLocation>
    <subcellularLocation>
        <location evidence="6">Lipid droplet</location>
    </subcellularLocation>
</comment>
<dbReference type="EMBL" id="JBBPFD010000005">
    <property type="protein sequence ID" value="KAK7925412.1"/>
    <property type="molecule type" value="Genomic_DNA"/>
</dbReference>
<comment type="catalytic activity">
    <reaction evidence="1">
        <text>all-trans-retinol + an acyl-CoA = an all-trans-retinyl ester + CoA</text>
        <dbReference type="Rhea" id="RHEA:11488"/>
        <dbReference type="ChEBI" id="CHEBI:17336"/>
        <dbReference type="ChEBI" id="CHEBI:57287"/>
        <dbReference type="ChEBI" id="CHEBI:58342"/>
        <dbReference type="ChEBI" id="CHEBI:63410"/>
        <dbReference type="EC" id="2.3.1.76"/>
    </reaction>
    <physiologicalReaction direction="left-to-right" evidence="1">
        <dbReference type="Rhea" id="RHEA:11489"/>
    </physiologicalReaction>
</comment>
<comment type="catalytic activity">
    <reaction evidence="28">
        <text>1-O-(9Z-octadecenyl)-glycerol + (9Z)-octadecenoyl-CoA = 1-O-(9Z-octadecyl)-3-(9Z-octadecenoyl)-glycerol + CoA</text>
        <dbReference type="Rhea" id="RHEA:55340"/>
        <dbReference type="ChEBI" id="CHEBI:34116"/>
        <dbReference type="ChEBI" id="CHEBI:57287"/>
        <dbReference type="ChEBI" id="CHEBI:57387"/>
        <dbReference type="ChEBI" id="CHEBI:197429"/>
    </reaction>
    <physiologicalReaction direction="left-to-right" evidence="28">
        <dbReference type="Rhea" id="RHEA:55341"/>
    </physiologicalReaction>
</comment>
<gene>
    <name evidence="35" type="ORF">WMY93_007722</name>
</gene>
<evidence type="ECO:0000256" key="15">
    <source>
        <dbReference type="ARBA" id="ARBA00022677"/>
    </source>
</evidence>
<comment type="catalytic activity">
    <reaction evidence="3">
        <text>1,2-di-(9Z-octadecenoyl)-sn-glycerol + hexadecanoyl-CoA = 1,2-di-(9Z)-octadecenoyl-3-hexadecanoyl-sn-glycerol + CoA</text>
        <dbReference type="Rhea" id="RHEA:38163"/>
        <dbReference type="ChEBI" id="CHEBI:52333"/>
        <dbReference type="ChEBI" id="CHEBI:57287"/>
        <dbReference type="ChEBI" id="CHEBI:57379"/>
        <dbReference type="ChEBI" id="CHEBI:75583"/>
    </reaction>
    <physiologicalReaction direction="left-to-right" evidence="3">
        <dbReference type="Rhea" id="RHEA:38164"/>
    </physiologicalReaction>
</comment>
<dbReference type="PANTHER" id="PTHR12317">
    <property type="entry name" value="DIACYLGLYCEROL O-ACYLTRANSFERASE"/>
    <property type="match status" value="1"/>
</dbReference>
<evidence type="ECO:0000256" key="26">
    <source>
        <dbReference type="ARBA" id="ARBA00041468"/>
    </source>
</evidence>
<comment type="catalytic activity">
    <reaction evidence="27">
        <text>1,2-di-(9Z-octadecenoyl)-sn-glycerol + (9Z)-octadecenoyl-CoA = 1,2,3-tri-(9Z-octadecenoyl)-glycerol + CoA</text>
        <dbReference type="Rhea" id="RHEA:38219"/>
        <dbReference type="ChEBI" id="CHEBI:52333"/>
        <dbReference type="ChEBI" id="CHEBI:53753"/>
        <dbReference type="ChEBI" id="CHEBI:57287"/>
        <dbReference type="ChEBI" id="CHEBI:57387"/>
    </reaction>
    <physiologicalReaction direction="left-to-right" evidence="27">
        <dbReference type="Rhea" id="RHEA:38220"/>
    </physiologicalReaction>
</comment>
<keyword evidence="19" id="KW-0256">Endoplasmic reticulum</keyword>
<comment type="catalytic activity">
    <reaction evidence="2">
        <text>2-(9Z-octadecenoyl)-glycerol + hexadecanoyl-CoA = 1-hexadecanoyl-2-(9Z-octadecenoyl)-sn-glycerol + CoA</text>
        <dbReference type="Rhea" id="RHEA:38071"/>
        <dbReference type="ChEBI" id="CHEBI:57287"/>
        <dbReference type="ChEBI" id="CHEBI:57379"/>
        <dbReference type="ChEBI" id="CHEBI:73990"/>
        <dbReference type="ChEBI" id="CHEBI:75466"/>
    </reaction>
    <physiologicalReaction direction="left-to-right" evidence="2">
        <dbReference type="Rhea" id="RHEA:38072"/>
    </physiologicalReaction>
</comment>
<evidence type="ECO:0000256" key="24">
    <source>
        <dbReference type="ARBA" id="ARBA00033044"/>
    </source>
</evidence>
<keyword evidence="22" id="KW-0472">Membrane</keyword>
<evidence type="ECO:0000256" key="12">
    <source>
        <dbReference type="ARBA" id="ARBA00013244"/>
    </source>
</evidence>
<proteinExistence type="inferred from homology"/>
<keyword evidence="36" id="KW-1185">Reference proteome</keyword>
<keyword evidence="17" id="KW-0812">Transmembrane</keyword>
<evidence type="ECO:0000256" key="18">
    <source>
        <dbReference type="ARBA" id="ARBA00022798"/>
    </source>
</evidence>
<comment type="pathway">
    <text evidence="8">Glycerolipid metabolism; triacylglycerol biosynthesis.</text>
</comment>
<evidence type="ECO:0000256" key="25">
    <source>
        <dbReference type="ARBA" id="ARBA00041149"/>
    </source>
</evidence>
<name>A0AAW0PGW7_9GOBI</name>